<protein>
    <recommendedName>
        <fullName evidence="3">HTH CENPB-type domain-containing protein</fullName>
    </recommendedName>
</protein>
<keyword evidence="1" id="KW-0238">DNA-binding</keyword>
<evidence type="ECO:0000313" key="5">
    <source>
        <dbReference type="Proteomes" id="UP000886520"/>
    </source>
</evidence>
<sequence length="219" mass="24771">MVRGTRTIKKGKACAAASKTLPISPSFKQTHGIRKGRTNGQKKPKKPPLALQAKFKFPKPNIILQSQQPEDSTPKLATKKQKREKLSRKEKDMEKALLAREQGLSLQKCSIQFGMSKSAIANWEEGRSQKSKRGPETTLTFDEEEALLQWVFQKCKSGHGVSILDVKLKVAEICQTIHALFTNGIPGRSWWEGFRHRHPQLVFRVSEGLDQSRAIRFQP</sequence>
<evidence type="ECO:0000313" key="4">
    <source>
        <dbReference type="EMBL" id="KAI5069587.1"/>
    </source>
</evidence>
<name>A0A9D4UKU2_ADICA</name>
<evidence type="ECO:0000256" key="2">
    <source>
        <dbReference type="SAM" id="MobiDB-lite"/>
    </source>
</evidence>
<dbReference type="AlphaFoldDB" id="A0A9D4UKU2"/>
<dbReference type="PROSITE" id="PS51253">
    <property type="entry name" value="HTH_CENPB"/>
    <property type="match status" value="1"/>
</dbReference>
<accession>A0A9D4UKU2</accession>
<proteinExistence type="predicted"/>
<dbReference type="Proteomes" id="UP000886520">
    <property type="component" value="Chromosome 15"/>
</dbReference>
<comment type="caution">
    <text evidence="4">The sequence shown here is derived from an EMBL/GenBank/DDBJ whole genome shotgun (WGS) entry which is preliminary data.</text>
</comment>
<dbReference type="GO" id="GO:0003677">
    <property type="term" value="F:DNA binding"/>
    <property type="evidence" value="ECO:0007669"/>
    <property type="project" value="UniProtKB-KW"/>
</dbReference>
<dbReference type="EMBL" id="JABFUD020000015">
    <property type="protein sequence ID" value="KAI5069587.1"/>
    <property type="molecule type" value="Genomic_DNA"/>
</dbReference>
<dbReference type="InterPro" id="IPR006600">
    <property type="entry name" value="HTH_CenpB_DNA-bd_dom"/>
</dbReference>
<feature type="compositionally biased region" description="Basic residues" evidence="2">
    <location>
        <begin position="31"/>
        <end position="46"/>
    </location>
</feature>
<reference evidence="4" key="1">
    <citation type="submission" date="2021-01" db="EMBL/GenBank/DDBJ databases">
        <title>Adiantum capillus-veneris genome.</title>
        <authorList>
            <person name="Fang Y."/>
            <person name="Liao Q."/>
        </authorList>
    </citation>
    <scope>NUCLEOTIDE SEQUENCE</scope>
    <source>
        <strain evidence="4">H3</strain>
        <tissue evidence="4">Leaf</tissue>
    </source>
</reference>
<dbReference type="Pfam" id="PF03221">
    <property type="entry name" value="HTH_Tnp_Tc5"/>
    <property type="match status" value="1"/>
</dbReference>
<feature type="domain" description="HTH CENPB-type" evidence="3">
    <location>
        <begin position="131"/>
        <end position="204"/>
    </location>
</feature>
<feature type="compositionally biased region" description="Basic residues" evidence="2">
    <location>
        <begin position="77"/>
        <end position="86"/>
    </location>
</feature>
<evidence type="ECO:0000259" key="3">
    <source>
        <dbReference type="PROSITE" id="PS51253"/>
    </source>
</evidence>
<dbReference type="SMART" id="SM00674">
    <property type="entry name" value="CENPB"/>
    <property type="match status" value="1"/>
</dbReference>
<dbReference type="OrthoDB" id="7614779at2759"/>
<keyword evidence="5" id="KW-1185">Reference proteome</keyword>
<gene>
    <name evidence="4" type="ORF">GOP47_0015888</name>
</gene>
<evidence type="ECO:0000256" key="1">
    <source>
        <dbReference type="ARBA" id="ARBA00023125"/>
    </source>
</evidence>
<feature type="region of interest" description="Disordered" evidence="2">
    <location>
        <begin position="1"/>
        <end position="92"/>
    </location>
</feature>
<feature type="compositionally biased region" description="Basic residues" evidence="2">
    <location>
        <begin position="1"/>
        <end position="12"/>
    </location>
</feature>
<organism evidence="4 5">
    <name type="scientific">Adiantum capillus-veneris</name>
    <name type="common">Maidenhair fern</name>
    <dbReference type="NCBI Taxonomy" id="13818"/>
    <lineage>
        <taxon>Eukaryota</taxon>
        <taxon>Viridiplantae</taxon>
        <taxon>Streptophyta</taxon>
        <taxon>Embryophyta</taxon>
        <taxon>Tracheophyta</taxon>
        <taxon>Polypodiopsida</taxon>
        <taxon>Polypodiidae</taxon>
        <taxon>Polypodiales</taxon>
        <taxon>Pteridineae</taxon>
        <taxon>Pteridaceae</taxon>
        <taxon>Vittarioideae</taxon>
        <taxon>Adiantum</taxon>
    </lineage>
</organism>